<feature type="non-terminal residue" evidence="1">
    <location>
        <position position="1"/>
    </location>
</feature>
<evidence type="ECO:0000313" key="1">
    <source>
        <dbReference type="EMBL" id="SDF46280.1"/>
    </source>
</evidence>
<gene>
    <name evidence="1" type="ORF">SAMN05660686_01444</name>
</gene>
<dbReference type="EMBL" id="FNBW01000003">
    <property type="protein sequence ID" value="SDF46280.1"/>
    <property type="molecule type" value="Genomic_DNA"/>
</dbReference>
<organism evidence="1 2">
    <name type="scientific">Thalassobaculum litoreum DSM 18839</name>
    <dbReference type="NCBI Taxonomy" id="1123362"/>
    <lineage>
        <taxon>Bacteria</taxon>
        <taxon>Pseudomonadati</taxon>
        <taxon>Pseudomonadota</taxon>
        <taxon>Alphaproteobacteria</taxon>
        <taxon>Rhodospirillales</taxon>
        <taxon>Thalassobaculaceae</taxon>
        <taxon>Thalassobaculum</taxon>
    </lineage>
</organism>
<protein>
    <submittedName>
        <fullName evidence="1">Uncharacterized protein</fullName>
    </submittedName>
</protein>
<name>A0A8G2BG29_9PROT</name>
<evidence type="ECO:0000313" key="2">
    <source>
        <dbReference type="Proteomes" id="UP000198615"/>
    </source>
</evidence>
<comment type="caution">
    <text evidence="1">The sequence shown here is derived from an EMBL/GenBank/DDBJ whole genome shotgun (WGS) entry which is preliminary data.</text>
</comment>
<accession>A0A8G2BG29</accession>
<sequence length="46" mass="4935">LLADPGIGKAQVRLRYSADNIDRVMIVMGAQPGRPSGGQLTLRVWG</sequence>
<keyword evidence="2" id="KW-1185">Reference proteome</keyword>
<dbReference type="AlphaFoldDB" id="A0A8G2BG29"/>
<proteinExistence type="predicted"/>
<reference evidence="1 2" key="1">
    <citation type="submission" date="2016-10" db="EMBL/GenBank/DDBJ databases">
        <authorList>
            <person name="Varghese N."/>
            <person name="Submissions S."/>
        </authorList>
    </citation>
    <scope>NUCLEOTIDE SEQUENCE [LARGE SCALE GENOMIC DNA]</scope>
    <source>
        <strain evidence="1 2">DSM 18839</strain>
    </source>
</reference>
<dbReference type="Proteomes" id="UP000198615">
    <property type="component" value="Unassembled WGS sequence"/>
</dbReference>